<dbReference type="EMBL" id="UZAL01007414">
    <property type="protein sequence ID" value="VDO98175.1"/>
    <property type="molecule type" value="Genomic_DNA"/>
</dbReference>
<proteinExistence type="predicted"/>
<gene>
    <name evidence="1" type="ORF">SMTD_LOCUS3695</name>
</gene>
<dbReference type="STRING" id="31246.A0A183NNK9"/>
<protein>
    <submittedName>
        <fullName evidence="1">Uncharacterized protein</fullName>
    </submittedName>
</protein>
<evidence type="ECO:0000313" key="1">
    <source>
        <dbReference type="EMBL" id="VDO98175.1"/>
    </source>
</evidence>
<organism evidence="1 2">
    <name type="scientific">Schistosoma mattheei</name>
    <dbReference type="NCBI Taxonomy" id="31246"/>
    <lineage>
        <taxon>Eukaryota</taxon>
        <taxon>Metazoa</taxon>
        <taxon>Spiralia</taxon>
        <taxon>Lophotrochozoa</taxon>
        <taxon>Platyhelminthes</taxon>
        <taxon>Trematoda</taxon>
        <taxon>Digenea</taxon>
        <taxon>Strigeidida</taxon>
        <taxon>Schistosomatoidea</taxon>
        <taxon>Schistosomatidae</taxon>
        <taxon>Schistosoma</taxon>
    </lineage>
</organism>
<dbReference type="Proteomes" id="UP000269396">
    <property type="component" value="Unassembled WGS sequence"/>
</dbReference>
<evidence type="ECO:0000313" key="2">
    <source>
        <dbReference type="Proteomes" id="UP000269396"/>
    </source>
</evidence>
<sequence length="68" mass="7599">MNKLNEHYTVDDASLEEIWLQFLPNVARRILCASGQPLGLENLPGMADKILEITCGTIPYVQITSHSE</sequence>
<reference evidence="1 2" key="1">
    <citation type="submission" date="2018-11" db="EMBL/GenBank/DDBJ databases">
        <authorList>
            <consortium name="Pathogen Informatics"/>
        </authorList>
    </citation>
    <scope>NUCLEOTIDE SEQUENCE [LARGE SCALE GENOMIC DNA]</scope>
    <source>
        <strain>Denwood</strain>
        <strain evidence="2">Zambia</strain>
    </source>
</reference>
<keyword evidence="2" id="KW-1185">Reference proteome</keyword>
<dbReference type="AlphaFoldDB" id="A0A183NNK9"/>
<name>A0A183NNK9_9TREM</name>
<accession>A0A183NNK9</accession>